<protein>
    <recommendedName>
        <fullName evidence="6">Tyr recombinase domain-containing protein</fullName>
    </recommendedName>
</protein>
<dbReference type="EMBL" id="JABANP010000255">
    <property type="protein sequence ID" value="KAF4685636.1"/>
    <property type="molecule type" value="Genomic_DNA"/>
</dbReference>
<organism evidence="4 5">
    <name type="scientific">Perkinsus olseni</name>
    <name type="common">Perkinsus atlanticus</name>
    <dbReference type="NCBI Taxonomy" id="32597"/>
    <lineage>
        <taxon>Eukaryota</taxon>
        <taxon>Sar</taxon>
        <taxon>Alveolata</taxon>
        <taxon>Perkinsozoa</taxon>
        <taxon>Perkinsea</taxon>
        <taxon>Perkinsida</taxon>
        <taxon>Perkinsidae</taxon>
        <taxon>Perkinsus</taxon>
    </lineage>
</organism>
<dbReference type="GO" id="GO:0015074">
    <property type="term" value="P:DNA integration"/>
    <property type="evidence" value="ECO:0007669"/>
    <property type="project" value="InterPro"/>
</dbReference>
<evidence type="ECO:0000313" key="5">
    <source>
        <dbReference type="Proteomes" id="UP000541610"/>
    </source>
</evidence>
<name>A0A7J6NPN3_PEROL</name>
<dbReference type="InterPro" id="IPR011010">
    <property type="entry name" value="DNA_brk_join_enz"/>
</dbReference>
<dbReference type="InterPro" id="IPR013762">
    <property type="entry name" value="Integrase-like_cat_sf"/>
</dbReference>
<dbReference type="OrthoDB" id="10383874at2759"/>
<dbReference type="AlphaFoldDB" id="A0A7J6NPN3"/>
<comment type="caution">
    <text evidence="4">The sequence shown here is derived from an EMBL/GenBank/DDBJ whole genome shotgun (WGS) entry which is preliminary data.</text>
</comment>
<sequence length="364" mass="40714">MFQPLQGCQRELLAGRPRVAATRQRIPPPSAPRGDRPRHERIRKALNVARRGCAKRASRVSKRLTEADICSFLSEARAPSTRRSYDAIRRAYSGVMDSASLPPYPYTPAKAVRFVASLVRADFTYESVRNYAQRIKALAREDHGDTFDTQGEERFKLALRAASKLCRQSGTTEQSRAGTFTAVELASISKVQDPRLEGTVCAILCGTSCLLREASVTVRRSKTDPAGRGCTLTIGCCCTVDSVQDECPVHRLRWWASMCDDASSQLFPYSRDVFVAAMYDVTVKALGHESIDSRIFKGHSLRRSGAQILFHHGVNLEHIVEMGRWASTRSLSMAYLRDGAYKTGRQAELTRIMFDPSRFQKVRD</sequence>
<dbReference type="GO" id="GO:0006310">
    <property type="term" value="P:DNA recombination"/>
    <property type="evidence" value="ECO:0007669"/>
    <property type="project" value="UniProtKB-KW"/>
</dbReference>
<gene>
    <name evidence="4" type="ORF">FOZ60_006318</name>
</gene>
<accession>A0A7J6NPN3</accession>
<dbReference type="PANTHER" id="PTHR34605">
    <property type="entry name" value="PHAGE_INTEGRASE DOMAIN-CONTAINING PROTEIN"/>
    <property type="match status" value="1"/>
</dbReference>
<dbReference type="InterPro" id="IPR010998">
    <property type="entry name" value="Integrase_recombinase_N"/>
</dbReference>
<dbReference type="PANTHER" id="PTHR34605:SF3">
    <property type="entry name" value="P CELL-TYPE AGGLUTINATION PROTEIN MAP4-LIKE-RELATED"/>
    <property type="match status" value="1"/>
</dbReference>
<dbReference type="Proteomes" id="UP000541610">
    <property type="component" value="Unassembled WGS sequence"/>
</dbReference>
<proteinExistence type="predicted"/>
<keyword evidence="2" id="KW-0233">DNA recombination</keyword>
<feature type="region of interest" description="Disordered" evidence="3">
    <location>
        <begin position="14"/>
        <end position="39"/>
    </location>
</feature>
<keyword evidence="1" id="KW-0238">DNA-binding</keyword>
<dbReference type="Gene3D" id="1.10.443.10">
    <property type="entry name" value="Intergrase catalytic core"/>
    <property type="match status" value="1"/>
</dbReference>
<evidence type="ECO:0000256" key="1">
    <source>
        <dbReference type="ARBA" id="ARBA00023125"/>
    </source>
</evidence>
<evidence type="ECO:0000313" key="4">
    <source>
        <dbReference type="EMBL" id="KAF4685636.1"/>
    </source>
</evidence>
<dbReference type="SUPFAM" id="SSF56349">
    <property type="entry name" value="DNA breaking-rejoining enzymes"/>
    <property type="match status" value="1"/>
</dbReference>
<dbReference type="GO" id="GO:0003677">
    <property type="term" value="F:DNA binding"/>
    <property type="evidence" value="ECO:0007669"/>
    <property type="project" value="UniProtKB-KW"/>
</dbReference>
<dbReference type="Gene3D" id="1.10.150.130">
    <property type="match status" value="1"/>
</dbReference>
<evidence type="ECO:0000256" key="3">
    <source>
        <dbReference type="SAM" id="MobiDB-lite"/>
    </source>
</evidence>
<evidence type="ECO:0008006" key="6">
    <source>
        <dbReference type="Google" id="ProtNLM"/>
    </source>
</evidence>
<evidence type="ECO:0000256" key="2">
    <source>
        <dbReference type="ARBA" id="ARBA00023172"/>
    </source>
</evidence>
<dbReference type="InterPro" id="IPR052925">
    <property type="entry name" value="Phage_Integrase-like_Recomb"/>
</dbReference>
<reference evidence="4 5" key="1">
    <citation type="submission" date="2020-04" db="EMBL/GenBank/DDBJ databases">
        <title>Perkinsus olseni comparative genomics.</title>
        <authorList>
            <person name="Bogema D.R."/>
        </authorList>
    </citation>
    <scope>NUCLEOTIDE SEQUENCE [LARGE SCALE GENOMIC DNA]</scope>
    <source>
        <strain evidence="4">00978-12</strain>
    </source>
</reference>